<comment type="caution">
    <text evidence="4">The sequence shown here is derived from an EMBL/GenBank/DDBJ whole genome shotgun (WGS) entry which is preliminary data.</text>
</comment>
<dbReference type="CDD" id="cd16145">
    <property type="entry name" value="ARS_like"/>
    <property type="match status" value="1"/>
</dbReference>
<feature type="chain" id="PRO_5040788670" evidence="2">
    <location>
        <begin position="24"/>
        <end position="471"/>
    </location>
</feature>
<evidence type="ECO:0000256" key="1">
    <source>
        <dbReference type="SAM" id="MobiDB-lite"/>
    </source>
</evidence>
<dbReference type="PANTHER" id="PTHR43751:SF3">
    <property type="entry name" value="SULFATASE N-TERMINAL DOMAIN-CONTAINING PROTEIN"/>
    <property type="match status" value="1"/>
</dbReference>
<evidence type="ECO:0000313" key="5">
    <source>
        <dbReference type="Proteomes" id="UP001139103"/>
    </source>
</evidence>
<organism evidence="4 5">
    <name type="scientific">Blastopirellula sediminis</name>
    <dbReference type="NCBI Taxonomy" id="2894196"/>
    <lineage>
        <taxon>Bacteria</taxon>
        <taxon>Pseudomonadati</taxon>
        <taxon>Planctomycetota</taxon>
        <taxon>Planctomycetia</taxon>
        <taxon>Pirellulales</taxon>
        <taxon>Pirellulaceae</taxon>
        <taxon>Blastopirellula</taxon>
    </lineage>
</organism>
<protein>
    <submittedName>
        <fullName evidence="4">Arylsulfatase</fullName>
    </submittedName>
</protein>
<dbReference type="Gene3D" id="3.30.1120.10">
    <property type="match status" value="1"/>
</dbReference>
<keyword evidence="2" id="KW-0732">Signal</keyword>
<feature type="signal peptide" evidence="2">
    <location>
        <begin position="1"/>
        <end position="23"/>
    </location>
</feature>
<dbReference type="InterPro" id="IPR000917">
    <property type="entry name" value="Sulfatase_N"/>
</dbReference>
<dbReference type="PANTHER" id="PTHR43751">
    <property type="entry name" value="SULFATASE"/>
    <property type="match status" value="1"/>
</dbReference>
<dbReference type="Proteomes" id="UP001139103">
    <property type="component" value="Unassembled WGS sequence"/>
</dbReference>
<evidence type="ECO:0000313" key="4">
    <source>
        <dbReference type="EMBL" id="MCC9632003.1"/>
    </source>
</evidence>
<proteinExistence type="predicted"/>
<sequence>MHQLRSIAFCALVLLAGATAANAAEKPNIIFIMADDLGYGDLGCFGQQKIATPNLDEMAREGMRLTNFYAGCTVCAPSRCVLMTGLHTGHCFIRGNAKDNLRPSDVTVAKVLKEAGYQTALIGKWGLGHEGSTGVPTRQGFDYFFGYLDQTHAHNYYPTYLMRNEERFPLKNVPLKEGQWGQGIAKEKVDYSHDLCMDEAMKWIDGAAKKDAPFFLYLALTIPHANNEAGKEGMEVPDYGDYANKDWPEPQKGHAAMISRMDRDLGKLFAKLKADGIDDNTLVIFTSDNGPHREGGNDPDFADSNGPLQGIKRSLHEGGIRVPTIVRWPGHVKAGSESDFAGAFWDVMPTLAAVAGDSDKVPSDIDGISFLPTLTGMGTQKQHDYLYWAFYEGGGAQAVRLGDWKAIQQPINTPVRLYNLKNDLGEEHDLAADNPEKVAEMTKLMAAAYTPSDSWKFPEPKAKKNNAKGKN</sequence>
<keyword evidence="5" id="KW-1185">Reference proteome</keyword>
<dbReference type="RefSeq" id="WP_230224862.1">
    <property type="nucleotide sequence ID" value="NZ_JAJKFT010000010.1"/>
</dbReference>
<dbReference type="Gene3D" id="3.40.720.10">
    <property type="entry name" value="Alkaline Phosphatase, subunit A"/>
    <property type="match status" value="1"/>
</dbReference>
<dbReference type="SUPFAM" id="SSF53649">
    <property type="entry name" value="Alkaline phosphatase-like"/>
    <property type="match status" value="1"/>
</dbReference>
<dbReference type="InterPro" id="IPR017850">
    <property type="entry name" value="Alkaline_phosphatase_core_sf"/>
</dbReference>
<evidence type="ECO:0000256" key="2">
    <source>
        <dbReference type="SAM" id="SignalP"/>
    </source>
</evidence>
<name>A0A9X1MRF1_9BACT</name>
<feature type="region of interest" description="Disordered" evidence="1">
    <location>
        <begin position="452"/>
        <end position="471"/>
    </location>
</feature>
<dbReference type="EMBL" id="JAJKFT010000010">
    <property type="protein sequence ID" value="MCC9632003.1"/>
    <property type="molecule type" value="Genomic_DNA"/>
</dbReference>
<dbReference type="Pfam" id="PF00884">
    <property type="entry name" value="Sulfatase"/>
    <property type="match status" value="1"/>
</dbReference>
<dbReference type="AlphaFoldDB" id="A0A9X1MRF1"/>
<dbReference type="InterPro" id="IPR052701">
    <property type="entry name" value="GAG_Ulvan_Degrading_Sulfatases"/>
</dbReference>
<feature type="domain" description="Sulfatase N-terminal" evidence="3">
    <location>
        <begin position="27"/>
        <end position="356"/>
    </location>
</feature>
<gene>
    <name evidence="4" type="ORF">LOC68_26710</name>
</gene>
<evidence type="ECO:0000259" key="3">
    <source>
        <dbReference type="Pfam" id="PF00884"/>
    </source>
</evidence>
<accession>A0A9X1MRF1</accession>
<reference evidence="4" key="1">
    <citation type="submission" date="2021-11" db="EMBL/GenBank/DDBJ databases">
        <title>Genome sequence.</title>
        <authorList>
            <person name="Sun Q."/>
        </authorList>
    </citation>
    <scope>NUCLEOTIDE SEQUENCE</scope>
    <source>
        <strain evidence="4">JC732</strain>
    </source>
</reference>